<gene>
    <name evidence="2" type="ORF">FQN60_006879</name>
</gene>
<organism evidence="2 3">
    <name type="scientific">Etheostoma spectabile</name>
    <name type="common">orangethroat darter</name>
    <dbReference type="NCBI Taxonomy" id="54343"/>
    <lineage>
        <taxon>Eukaryota</taxon>
        <taxon>Metazoa</taxon>
        <taxon>Chordata</taxon>
        <taxon>Craniata</taxon>
        <taxon>Vertebrata</taxon>
        <taxon>Euteleostomi</taxon>
        <taxon>Actinopterygii</taxon>
        <taxon>Neopterygii</taxon>
        <taxon>Teleostei</taxon>
        <taxon>Neoteleostei</taxon>
        <taxon>Acanthomorphata</taxon>
        <taxon>Eupercaria</taxon>
        <taxon>Perciformes</taxon>
        <taxon>Percoidei</taxon>
        <taxon>Percidae</taxon>
        <taxon>Etheostomatinae</taxon>
        <taxon>Etheostoma</taxon>
    </lineage>
</organism>
<evidence type="ECO:0000256" key="1">
    <source>
        <dbReference type="SAM" id="SignalP"/>
    </source>
</evidence>
<accession>A0A5J5CH09</accession>
<dbReference type="Proteomes" id="UP000327493">
    <property type="component" value="Chromosome 24"/>
</dbReference>
<proteinExistence type="predicted"/>
<dbReference type="AlphaFoldDB" id="A0A5J5CH09"/>
<sequence length="69" mass="7641">MRPDYYPTILHVSVLAALLLTLDADSKDSTCESQIRVHHGQVYEAPLGKTFGLTAQLLLQQFPTDSLLV</sequence>
<keyword evidence="1" id="KW-0732">Signal</keyword>
<evidence type="ECO:0008006" key="4">
    <source>
        <dbReference type="Google" id="ProtNLM"/>
    </source>
</evidence>
<name>A0A5J5CH09_9PERO</name>
<dbReference type="EMBL" id="VOFY01000024">
    <property type="protein sequence ID" value="KAA8579786.1"/>
    <property type="molecule type" value="Genomic_DNA"/>
</dbReference>
<keyword evidence="3" id="KW-1185">Reference proteome</keyword>
<protein>
    <recommendedName>
        <fullName evidence="4">Reelin domain-containing protein</fullName>
    </recommendedName>
</protein>
<reference evidence="2 3" key="1">
    <citation type="submission" date="2019-08" db="EMBL/GenBank/DDBJ databases">
        <title>A chromosome-level genome assembly, high-density linkage maps, and genome scans reveal the genomic architecture of hybrid incompatibilities underlying speciation via character displacement in darters (Percidae: Etheostominae).</title>
        <authorList>
            <person name="Moran R.L."/>
            <person name="Catchen J.M."/>
            <person name="Fuller R.C."/>
        </authorList>
    </citation>
    <scope>NUCLEOTIDE SEQUENCE [LARGE SCALE GENOMIC DNA]</scope>
    <source>
        <strain evidence="2">EspeVRDwgs_2016</strain>
        <tissue evidence="2">Muscle</tissue>
    </source>
</reference>
<comment type="caution">
    <text evidence="2">The sequence shown here is derived from an EMBL/GenBank/DDBJ whole genome shotgun (WGS) entry which is preliminary data.</text>
</comment>
<feature type="signal peptide" evidence="1">
    <location>
        <begin position="1"/>
        <end position="24"/>
    </location>
</feature>
<evidence type="ECO:0000313" key="2">
    <source>
        <dbReference type="EMBL" id="KAA8579786.1"/>
    </source>
</evidence>
<evidence type="ECO:0000313" key="3">
    <source>
        <dbReference type="Proteomes" id="UP000327493"/>
    </source>
</evidence>
<feature type="chain" id="PRO_5023923015" description="Reelin domain-containing protein" evidence="1">
    <location>
        <begin position="25"/>
        <end position="69"/>
    </location>
</feature>